<protein>
    <submittedName>
        <fullName evidence="6">Uncharacterized protein</fullName>
    </submittedName>
</protein>
<name>A0A268S0M2_SHOCL</name>
<feature type="transmembrane region" description="Helical" evidence="5">
    <location>
        <begin position="69"/>
        <end position="91"/>
    </location>
</feature>
<reference evidence="6 7" key="1">
    <citation type="submission" date="2017-07" db="EMBL/GenBank/DDBJ databases">
        <title>Isolation and whole genome analysis of endospore-forming bacteria from heroin.</title>
        <authorList>
            <person name="Kalinowski J."/>
            <person name="Ahrens B."/>
            <person name="Al-Dilaimi A."/>
            <person name="Winkler A."/>
            <person name="Wibberg D."/>
            <person name="Schleenbecker U."/>
            <person name="Ruckert C."/>
            <person name="Wolfel R."/>
            <person name="Grass G."/>
        </authorList>
    </citation>
    <scope>NUCLEOTIDE SEQUENCE [LARGE SCALE GENOMIC DNA]</scope>
    <source>
        <strain evidence="6 7">7523-2</strain>
    </source>
</reference>
<organism evidence="6 7">
    <name type="scientific">Shouchella clausii</name>
    <name type="common">Alkalihalobacillus clausii</name>
    <dbReference type="NCBI Taxonomy" id="79880"/>
    <lineage>
        <taxon>Bacteria</taxon>
        <taxon>Bacillati</taxon>
        <taxon>Bacillota</taxon>
        <taxon>Bacilli</taxon>
        <taxon>Bacillales</taxon>
        <taxon>Bacillaceae</taxon>
        <taxon>Shouchella</taxon>
    </lineage>
</organism>
<keyword evidence="4 5" id="KW-0472">Membrane</keyword>
<keyword evidence="3 5" id="KW-1133">Transmembrane helix</keyword>
<evidence type="ECO:0000256" key="1">
    <source>
        <dbReference type="ARBA" id="ARBA00022475"/>
    </source>
</evidence>
<feature type="transmembrane region" description="Helical" evidence="5">
    <location>
        <begin position="103"/>
        <end position="122"/>
    </location>
</feature>
<feature type="transmembrane region" description="Helical" evidence="5">
    <location>
        <begin position="14"/>
        <end position="32"/>
    </location>
</feature>
<dbReference type="InterPro" id="IPR010899">
    <property type="entry name" value="UPF0344"/>
</dbReference>
<comment type="caution">
    <text evidence="6">The sequence shown here is derived from an EMBL/GenBank/DDBJ whole genome shotgun (WGS) entry which is preliminary data.</text>
</comment>
<accession>A0A268S0M2</accession>
<sequence length="124" mass="14376">MLKMLNLLFQSHAGLWRITILLFFLAFILLKIGKPKGKKITQMLLRLLYVIMIVSGLGMLIVLKFPWLYVIKGILALWLIWTMELILSKSVARKESGPSTKGYWIQFLIALILVIWIAAKMIRF</sequence>
<feature type="transmembrane region" description="Helical" evidence="5">
    <location>
        <begin position="44"/>
        <end position="63"/>
    </location>
</feature>
<evidence type="ECO:0000313" key="6">
    <source>
        <dbReference type="EMBL" id="PAF26088.1"/>
    </source>
</evidence>
<evidence type="ECO:0000256" key="4">
    <source>
        <dbReference type="ARBA" id="ARBA00023136"/>
    </source>
</evidence>
<evidence type="ECO:0000313" key="7">
    <source>
        <dbReference type="Proteomes" id="UP000216133"/>
    </source>
</evidence>
<dbReference type="Pfam" id="PF07457">
    <property type="entry name" value="DUF1516"/>
    <property type="match status" value="1"/>
</dbReference>
<evidence type="ECO:0000256" key="5">
    <source>
        <dbReference type="SAM" id="Phobius"/>
    </source>
</evidence>
<evidence type="ECO:0000256" key="2">
    <source>
        <dbReference type="ARBA" id="ARBA00022692"/>
    </source>
</evidence>
<dbReference type="Proteomes" id="UP000216133">
    <property type="component" value="Unassembled WGS sequence"/>
</dbReference>
<evidence type="ECO:0000256" key="3">
    <source>
        <dbReference type="ARBA" id="ARBA00022989"/>
    </source>
</evidence>
<proteinExistence type="predicted"/>
<keyword evidence="2 5" id="KW-0812">Transmembrane</keyword>
<dbReference type="AlphaFoldDB" id="A0A268S0M2"/>
<dbReference type="EMBL" id="NPBS01000045">
    <property type="protein sequence ID" value="PAF26088.1"/>
    <property type="molecule type" value="Genomic_DNA"/>
</dbReference>
<keyword evidence="1" id="KW-1003">Cell membrane</keyword>
<gene>
    <name evidence="6" type="ORF">CHH61_10375</name>
</gene>